<dbReference type="GO" id="GO:0006644">
    <property type="term" value="P:phospholipid metabolic process"/>
    <property type="evidence" value="ECO:0007669"/>
    <property type="project" value="InterPro"/>
</dbReference>
<dbReference type="Pfam" id="PF01569">
    <property type="entry name" value="PAP2"/>
    <property type="match status" value="1"/>
</dbReference>
<dbReference type="GO" id="GO:0046839">
    <property type="term" value="P:phospholipid dephosphorylation"/>
    <property type="evidence" value="ECO:0007669"/>
    <property type="project" value="TreeGrafter"/>
</dbReference>
<evidence type="ECO:0000256" key="3">
    <source>
        <dbReference type="ARBA" id="ARBA00022692"/>
    </source>
</evidence>
<dbReference type="InterPro" id="IPR043216">
    <property type="entry name" value="PAP-like"/>
</dbReference>
<sequence>MAGVPTPAWAPKVAWDPRWPKFRPVEYAATVMFAGLAAGSFLIQPVPSRWRERNGFDDSVRDGLQLRAEPGRAVARGVSDVLIGLTLAHQVVDAGLVAWWQHDQSEVALQMLLIDAETVLLAMAVQGLVAGFVSRERPYADRCVGPEASQPDRCLGNDRYRSFFSGHATVAFTSAGLTCTHHLHQPLYGGGAGDVAACASSLLAAATVGTLRVVGDQHHASDVILGATWGTLVGFGLPWLLHYRGGAKPAPRDVQQGARAGSDEGRAPRRDQGLTMSVVPSGLGGALVGQF</sequence>
<protein>
    <recommendedName>
        <fullName evidence="7">Phosphatidic acid phosphatase type 2/haloperoxidase domain-containing protein</fullName>
    </recommendedName>
</protein>
<feature type="domain" description="Phosphatidic acid phosphatase type 2/haloperoxidase" evidence="7">
    <location>
        <begin position="118"/>
        <end position="244"/>
    </location>
</feature>
<dbReference type="PANTHER" id="PTHR10165:SF35">
    <property type="entry name" value="RE23632P"/>
    <property type="match status" value="1"/>
</dbReference>
<dbReference type="EMBL" id="CP012159">
    <property type="protein sequence ID" value="AKT44205.1"/>
    <property type="molecule type" value="Genomic_DNA"/>
</dbReference>
<organism evidence="8 9">
    <name type="scientific">Chondromyces crocatus</name>
    <dbReference type="NCBI Taxonomy" id="52"/>
    <lineage>
        <taxon>Bacteria</taxon>
        <taxon>Pseudomonadati</taxon>
        <taxon>Myxococcota</taxon>
        <taxon>Polyangia</taxon>
        <taxon>Polyangiales</taxon>
        <taxon>Polyangiaceae</taxon>
        <taxon>Chondromyces</taxon>
    </lineage>
</organism>
<keyword evidence="4" id="KW-1133">Transmembrane helix</keyword>
<evidence type="ECO:0000256" key="4">
    <source>
        <dbReference type="ARBA" id="ARBA00022989"/>
    </source>
</evidence>
<evidence type="ECO:0000256" key="5">
    <source>
        <dbReference type="ARBA" id="ARBA00023136"/>
    </source>
</evidence>
<gene>
    <name evidence="8" type="ORF">CMC5_084450</name>
</gene>
<comment type="similarity">
    <text evidence="2">Belongs to the PA-phosphatase related phosphoesterase family.</text>
</comment>
<keyword evidence="3" id="KW-0812">Transmembrane</keyword>
<dbReference type="SUPFAM" id="SSF48317">
    <property type="entry name" value="Acid phosphatase/Vanadium-dependent haloperoxidase"/>
    <property type="match status" value="1"/>
</dbReference>
<reference evidence="8 9" key="1">
    <citation type="submission" date="2015-07" db="EMBL/GenBank/DDBJ databases">
        <title>Genome analysis of myxobacterium Chondromyces crocatus Cm c5 reveals a high potential for natural compound synthesis and the genetic basis for the loss of fruiting body formation.</title>
        <authorList>
            <person name="Zaburannyi N."/>
            <person name="Bunk B."/>
            <person name="Maier J."/>
            <person name="Overmann J."/>
            <person name="Mueller R."/>
        </authorList>
    </citation>
    <scope>NUCLEOTIDE SEQUENCE [LARGE SCALE GENOMIC DNA]</scope>
    <source>
        <strain evidence="8 9">Cm c5</strain>
    </source>
</reference>
<feature type="region of interest" description="Disordered" evidence="6">
    <location>
        <begin position="248"/>
        <end position="276"/>
    </location>
</feature>
<dbReference type="InterPro" id="IPR036938">
    <property type="entry name" value="PAP2/HPO_sf"/>
</dbReference>
<comment type="subcellular location">
    <subcellularLocation>
        <location evidence="1">Membrane</location>
        <topology evidence="1">Multi-pass membrane protein</topology>
    </subcellularLocation>
</comment>
<feature type="compositionally biased region" description="Basic and acidic residues" evidence="6">
    <location>
        <begin position="261"/>
        <end position="272"/>
    </location>
</feature>
<dbReference type="Gene3D" id="1.20.144.10">
    <property type="entry name" value="Phosphatidic acid phosphatase type 2/haloperoxidase"/>
    <property type="match status" value="1"/>
</dbReference>
<dbReference type="Proteomes" id="UP000067626">
    <property type="component" value="Chromosome"/>
</dbReference>
<evidence type="ECO:0000313" key="9">
    <source>
        <dbReference type="Proteomes" id="UP000067626"/>
    </source>
</evidence>
<evidence type="ECO:0000313" key="8">
    <source>
        <dbReference type="EMBL" id="AKT44205.1"/>
    </source>
</evidence>
<dbReference type="InterPro" id="IPR000326">
    <property type="entry name" value="PAP2/HPO"/>
</dbReference>
<evidence type="ECO:0000259" key="7">
    <source>
        <dbReference type="Pfam" id="PF01569"/>
    </source>
</evidence>
<accession>A0A0K1ETF2</accession>
<dbReference type="AlphaFoldDB" id="A0A0K1ETF2"/>
<dbReference type="KEGG" id="ccro:CMC5_084450"/>
<dbReference type="STRING" id="52.CMC5_084450"/>
<evidence type="ECO:0000256" key="6">
    <source>
        <dbReference type="SAM" id="MobiDB-lite"/>
    </source>
</evidence>
<proteinExistence type="inferred from homology"/>
<name>A0A0K1ETF2_CHOCO</name>
<evidence type="ECO:0000256" key="1">
    <source>
        <dbReference type="ARBA" id="ARBA00004141"/>
    </source>
</evidence>
<evidence type="ECO:0000256" key="2">
    <source>
        <dbReference type="ARBA" id="ARBA00008816"/>
    </source>
</evidence>
<dbReference type="GO" id="GO:0008195">
    <property type="term" value="F:phosphatidate phosphatase activity"/>
    <property type="evidence" value="ECO:0007669"/>
    <property type="project" value="TreeGrafter"/>
</dbReference>
<dbReference type="GO" id="GO:0016020">
    <property type="term" value="C:membrane"/>
    <property type="evidence" value="ECO:0007669"/>
    <property type="project" value="UniProtKB-SubCell"/>
</dbReference>
<keyword evidence="9" id="KW-1185">Reference proteome</keyword>
<keyword evidence="5" id="KW-0472">Membrane</keyword>
<dbReference type="PANTHER" id="PTHR10165">
    <property type="entry name" value="LIPID PHOSPHATE PHOSPHATASE"/>
    <property type="match status" value="1"/>
</dbReference>